<gene>
    <name evidence="2" type="ORF">CD122_00070</name>
</gene>
<keyword evidence="1" id="KW-0472">Membrane</keyword>
<sequence length="265" mass="30860">MAMGRVILIWLVLLIFNIVNSISLVLGKGTLINISPWLTGSLFLVVSLFIIGLLIFRKHTQQNFTAHDLTDNTDINLEANEFFFQLPLYIVDKQVIPIYGGEDITYSPYYFNRIHQIFSLLGFYSMYSTHLQSNTNSVKIIAQSPFTLRYKYNVYLNDDFIGTYEMHKLLKEKGIKQQLPYVFYTKDHTYSLKNDYMRSKTTILNDNGDIVLQANKRFWDLAKDKHTKKRGEKHTITINNTDDCPELFLALYIQAIINRQTQESA</sequence>
<feature type="transmembrane region" description="Helical" evidence="1">
    <location>
        <begin position="37"/>
        <end position="56"/>
    </location>
</feature>
<dbReference type="EMBL" id="PPRF01000002">
    <property type="protein sequence ID" value="PNZ30428.1"/>
    <property type="molecule type" value="Genomic_DNA"/>
</dbReference>
<keyword evidence="3" id="KW-1185">Reference proteome</keyword>
<keyword evidence="1" id="KW-1133">Transmembrane helix</keyword>
<evidence type="ECO:0000313" key="2">
    <source>
        <dbReference type="EMBL" id="PNZ30428.1"/>
    </source>
</evidence>
<organism evidence="2 3">
    <name type="scientific">Staphylococcus rostri</name>
    <dbReference type="NCBI Taxonomy" id="522262"/>
    <lineage>
        <taxon>Bacteria</taxon>
        <taxon>Bacillati</taxon>
        <taxon>Bacillota</taxon>
        <taxon>Bacilli</taxon>
        <taxon>Bacillales</taxon>
        <taxon>Staphylococcaceae</taxon>
        <taxon>Staphylococcus</taxon>
    </lineage>
</organism>
<dbReference type="Proteomes" id="UP000242752">
    <property type="component" value="Unassembled WGS sequence"/>
</dbReference>
<proteinExistence type="predicted"/>
<dbReference type="OrthoDB" id="2394454at2"/>
<dbReference type="AlphaFoldDB" id="A0A2K3YZ32"/>
<keyword evidence="1" id="KW-0812">Transmembrane</keyword>
<evidence type="ECO:0000313" key="3">
    <source>
        <dbReference type="Proteomes" id="UP000242752"/>
    </source>
</evidence>
<name>A0A2K3YZ32_9STAP</name>
<evidence type="ECO:0000256" key="1">
    <source>
        <dbReference type="SAM" id="Phobius"/>
    </source>
</evidence>
<protein>
    <submittedName>
        <fullName evidence="2">Uncharacterized protein</fullName>
    </submittedName>
</protein>
<accession>A0A2K3YZ32</accession>
<reference evidence="2 3" key="1">
    <citation type="submission" date="2017-08" db="EMBL/GenBank/DDBJ databases">
        <title>Draft genome sequences of 64 type strains of genus Staph aureus.</title>
        <authorList>
            <person name="Cole K."/>
            <person name="Golubchik T."/>
            <person name="Russell J."/>
            <person name="Foster D."/>
            <person name="Llewelyn M."/>
            <person name="Wilson D."/>
            <person name="Crook D."/>
            <person name="Paul J."/>
        </authorList>
    </citation>
    <scope>NUCLEOTIDE SEQUENCE [LARGE SCALE GENOMIC DNA]</scope>
    <source>
        <strain evidence="2 3">DSM 21968</strain>
    </source>
</reference>
<dbReference type="RefSeq" id="WP_103356987.1">
    <property type="nucleotide sequence ID" value="NZ_CP113107.1"/>
</dbReference>
<comment type="caution">
    <text evidence="2">The sequence shown here is derived from an EMBL/GenBank/DDBJ whole genome shotgun (WGS) entry which is preliminary data.</text>
</comment>